<dbReference type="GeneID" id="37045654"/>
<feature type="signal peptide" evidence="1">
    <location>
        <begin position="1"/>
        <end position="26"/>
    </location>
</feature>
<keyword evidence="1" id="KW-0732">Signal</keyword>
<organism evidence="2 3">
    <name type="scientific">Acaromyces ingoldii</name>
    <dbReference type="NCBI Taxonomy" id="215250"/>
    <lineage>
        <taxon>Eukaryota</taxon>
        <taxon>Fungi</taxon>
        <taxon>Dikarya</taxon>
        <taxon>Basidiomycota</taxon>
        <taxon>Ustilaginomycotina</taxon>
        <taxon>Exobasidiomycetes</taxon>
        <taxon>Exobasidiales</taxon>
        <taxon>Cryptobasidiaceae</taxon>
        <taxon>Acaromyces</taxon>
    </lineage>
</organism>
<dbReference type="Proteomes" id="UP000245768">
    <property type="component" value="Unassembled WGS sequence"/>
</dbReference>
<reference evidence="2" key="1">
    <citation type="journal article" date="2018" name="Mol. Biol. Evol.">
        <title>Broad Genomic Sampling Reveals a Smut Pathogenic Ancestry of the Fungal Clade Ustilaginomycotina.</title>
        <authorList>
            <person name="Kijpornyongpan T."/>
            <person name="Mondo S.J."/>
            <person name="Barry K."/>
            <person name="Sandor L."/>
            <person name="Lee J."/>
            <person name="Lipzen A."/>
            <person name="Pangilinan J."/>
            <person name="LaButti K."/>
            <person name="Hainaut M."/>
            <person name="Henrissat B."/>
            <person name="Grigoriev I.V."/>
            <person name="Spatafora J.W."/>
            <person name="Aime M.C."/>
        </authorList>
    </citation>
    <scope>NUCLEOTIDE SEQUENCE [LARGE SCALE GENOMIC DNA]</scope>
    <source>
        <strain evidence="2">MCA 4198</strain>
    </source>
</reference>
<name>A0A316YDF1_9BASI</name>
<dbReference type="STRING" id="215250.A0A316YDF1"/>
<evidence type="ECO:0008006" key="4">
    <source>
        <dbReference type="Google" id="ProtNLM"/>
    </source>
</evidence>
<sequence>MILQRHAVAFALLAVWLALSLPNVAAARDRDVNLQRRNHPTTTTYTQEKCYTKVASTKKKHVHTTTLYSTTTSTVSVTVKSTGSTTTVTPSPTTVTSTATASTTTTSTNLAVTDTFLHQVHQHHHTNGHDYFNLDGHEHQHFYGVHYDGNYNHKHIHSKAQVKRQAKAPSLLARMPVIKKLCKSYPQSVTCKELIEKVVHVTTTVSSPSTTTVTAHRPTSTATTTTTKTITSTVAPPDTQTTVATATSYAACQTNNVINKISGQYVFNIYPSDDSAVINTGPSNAASDCCVACQQAGCNAWEFFNADQVDYGNQCYMISDTTCPAPYEVDTDPSLAADEVGTFGNGACGQVQTIVRD</sequence>
<protein>
    <recommendedName>
        <fullName evidence="4">Apple domain-containing protein</fullName>
    </recommendedName>
</protein>
<evidence type="ECO:0000313" key="2">
    <source>
        <dbReference type="EMBL" id="PWN87259.1"/>
    </source>
</evidence>
<dbReference type="InParanoid" id="A0A316YDF1"/>
<evidence type="ECO:0000256" key="1">
    <source>
        <dbReference type="SAM" id="SignalP"/>
    </source>
</evidence>
<gene>
    <name evidence="2" type="ORF">FA10DRAFT_281990</name>
</gene>
<accession>A0A316YDF1</accession>
<dbReference type="RefSeq" id="XP_025374457.1">
    <property type="nucleotide sequence ID" value="XM_025523738.1"/>
</dbReference>
<proteinExistence type="predicted"/>
<feature type="chain" id="PRO_5016411318" description="Apple domain-containing protein" evidence="1">
    <location>
        <begin position="27"/>
        <end position="357"/>
    </location>
</feature>
<dbReference type="AlphaFoldDB" id="A0A316YDF1"/>
<dbReference type="EMBL" id="KZ819641">
    <property type="protein sequence ID" value="PWN87259.1"/>
    <property type="molecule type" value="Genomic_DNA"/>
</dbReference>
<evidence type="ECO:0000313" key="3">
    <source>
        <dbReference type="Proteomes" id="UP000245768"/>
    </source>
</evidence>
<keyword evidence="3" id="KW-1185">Reference proteome</keyword>